<dbReference type="Gene3D" id="3.40.50.1110">
    <property type="entry name" value="SGNH hydrolase"/>
    <property type="match status" value="1"/>
</dbReference>
<dbReference type="FunFam" id="3.40.50.1110:FF:000003">
    <property type="entry name" value="GDSL esterase/lipase APG"/>
    <property type="match status" value="1"/>
</dbReference>
<dbReference type="InterPro" id="IPR036514">
    <property type="entry name" value="SGNH_hydro_sf"/>
</dbReference>
<proteinExistence type="inferred from homology"/>
<dbReference type="SUPFAM" id="SSF52266">
    <property type="entry name" value="SGNH hydrolase"/>
    <property type="match status" value="1"/>
</dbReference>
<evidence type="ECO:0000256" key="1">
    <source>
        <dbReference type="ARBA" id="ARBA00008668"/>
    </source>
</evidence>
<dbReference type="GO" id="GO:0016788">
    <property type="term" value="F:hydrolase activity, acting on ester bonds"/>
    <property type="evidence" value="ECO:0007669"/>
    <property type="project" value="InterPro"/>
</dbReference>
<evidence type="ECO:0000313" key="4">
    <source>
        <dbReference type="Proteomes" id="UP000541444"/>
    </source>
</evidence>
<reference evidence="3 4" key="1">
    <citation type="journal article" date="2020" name="IScience">
        <title>Genome Sequencing of the Endangered Kingdonia uniflora (Circaeasteraceae, Ranunculales) Reveals Potential Mechanisms of Evolutionary Specialization.</title>
        <authorList>
            <person name="Sun Y."/>
            <person name="Deng T."/>
            <person name="Zhang A."/>
            <person name="Moore M.J."/>
            <person name="Landis J.B."/>
            <person name="Lin N."/>
            <person name="Zhang H."/>
            <person name="Zhang X."/>
            <person name="Huang J."/>
            <person name="Zhang X."/>
            <person name="Sun H."/>
            <person name="Wang H."/>
        </authorList>
    </citation>
    <scope>NUCLEOTIDE SEQUENCE [LARGE SCALE GENOMIC DNA]</scope>
    <source>
        <strain evidence="3">TB1705</strain>
        <tissue evidence="3">Leaf</tissue>
    </source>
</reference>
<dbReference type="PANTHER" id="PTHR45642:SF95">
    <property type="entry name" value="GDSL-LIKE LIPASE_ACYLHYDROLASE FAMILY PROTEIN, EXPRESSED"/>
    <property type="match status" value="1"/>
</dbReference>
<feature type="chain" id="PRO_5029500120" description="GDSL esterase/lipase EXL3" evidence="2">
    <location>
        <begin position="34"/>
        <end position="387"/>
    </location>
</feature>
<sequence>MQCLSQKLASSSSIVVVFLPFLVSLFLLESVDAVIKLPKGVKVPAILVFGDSIVDPGNNNDVKTLVRCNFAPYGRDFNGGTPTGRFSNGRIPSDLIAHLCCYRTFVLPARELGVKDLLPAYLDPSLKLSDLLTGVSFASGGSGYDPLTPQIVSVISLPDQLKYFKEYINKIKATAGEKKTAEILSESLYIVVAGSDDIANTYFSTPFRRLKYDIPAYTDLMLQGASSFVQELYKLGAKRVGVFSTPPIGCVPSQRTLGGGKQRQCAEDYNIASKLFNTKLSSELSRLTNKYKPARFVYIDIYNPLFNLIQNPQSSGFEVASNGCCGTGLVETVVLCNELSPFTCKEASKYIFWDGYHPTERAYEVLFTPVIKKYVNSFFCGGGSTVC</sequence>
<dbReference type="GO" id="GO:0005576">
    <property type="term" value="C:extracellular region"/>
    <property type="evidence" value="ECO:0007669"/>
    <property type="project" value="TreeGrafter"/>
</dbReference>
<evidence type="ECO:0008006" key="5">
    <source>
        <dbReference type="Google" id="ProtNLM"/>
    </source>
</evidence>
<accession>A0A7J7N987</accession>
<name>A0A7J7N987_9MAGN</name>
<evidence type="ECO:0000256" key="2">
    <source>
        <dbReference type="SAM" id="SignalP"/>
    </source>
</evidence>
<dbReference type="AlphaFoldDB" id="A0A7J7N987"/>
<comment type="caution">
    <text evidence="3">The sequence shown here is derived from an EMBL/GenBank/DDBJ whole genome shotgun (WGS) entry which is preliminary data.</text>
</comment>
<gene>
    <name evidence="3" type="ORF">GIB67_016149</name>
</gene>
<dbReference type="Proteomes" id="UP000541444">
    <property type="component" value="Unassembled WGS sequence"/>
</dbReference>
<protein>
    <recommendedName>
        <fullName evidence="5">GDSL esterase/lipase EXL3</fullName>
    </recommendedName>
</protein>
<organism evidence="3 4">
    <name type="scientific">Kingdonia uniflora</name>
    <dbReference type="NCBI Taxonomy" id="39325"/>
    <lineage>
        <taxon>Eukaryota</taxon>
        <taxon>Viridiplantae</taxon>
        <taxon>Streptophyta</taxon>
        <taxon>Embryophyta</taxon>
        <taxon>Tracheophyta</taxon>
        <taxon>Spermatophyta</taxon>
        <taxon>Magnoliopsida</taxon>
        <taxon>Ranunculales</taxon>
        <taxon>Circaeasteraceae</taxon>
        <taxon>Kingdonia</taxon>
    </lineage>
</organism>
<dbReference type="InterPro" id="IPR001087">
    <property type="entry name" value="GDSL"/>
</dbReference>
<evidence type="ECO:0000313" key="3">
    <source>
        <dbReference type="EMBL" id="KAF6163809.1"/>
    </source>
</evidence>
<dbReference type="CDD" id="cd01837">
    <property type="entry name" value="SGNH_plant_lipase_like"/>
    <property type="match status" value="1"/>
</dbReference>
<dbReference type="Pfam" id="PF00657">
    <property type="entry name" value="Lipase_GDSL"/>
    <property type="match status" value="1"/>
</dbReference>
<dbReference type="PANTHER" id="PTHR45642">
    <property type="entry name" value="GDSL ESTERASE/LIPASE EXL3"/>
    <property type="match status" value="1"/>
</dbReference>
<keyword evidence="2" id="KW-0732">Signal</keyword>
<comment type="similarity">
    <text evidence="1">Belongs to the 'GDSL' lipolytic enzyme family.</text>
</comment>
<dbReference type="EMBL" id="JACGCM010000963">
    <property type="protein sequence ID" value="KAF6163809.1"/>
    <property type="molecule type" value="Genomic_DNA"/>
</dbReference>
<dbReference type="InterPro" id="IPR050592">
    <property type="entry name" value="GDSL_lipolytic_enzyme"/>
</dbReference>
<dbReference type="OrthoDB" id="1600564at2759"/>
<feature type="signal peptide" evidence="2">
    <location>
        <begin position="1"/>
        <end position="33"/>
    </location>
</feature>
<keyword evidence="4" id="KW-1185">Reference proteome</keyword>
<dbReference type="InterPro" id="IPR035669">
    <property type="entry name" value="SGNH_plant_lipase-like"/>
</dbReference>